<evidence type="ECO:0000256" key="2">
    <source>
        <dbReference type="ARBA" id="ARBA00004496"/>
    </source>
</evidence>
<sequence>MCFACSPRNPIGLHLQFSLEDGVCRTTFTAGEVHQGWNGCMHGGLIATLLDEVMAQWLWLQGIAGMTAEMTTRFSRPVPVGVPLEVTARQTGGRGRLFELAAEIALPDGQVPVHARAKFLKV</sequence>
<dbReference type="GO" id="GO:0005737">
    <property type="term" value="C:cytoplasm"/>
    <property type="evidence" value="ECO:0007669"/>
    <property type="project" value="UniProtKB-SubCell"/>
</dbReference>
<keyword evidence="26" id="KW-1185">Reference proteome</keyword>
<comment type="catalytic activity">
    <reaction evidence="23">
        <text>tetradecanoyl-CoA + H2O = tetradecanoate + CoA + H(+)</text>
        <dbReference type="Rhea" id="RHEA:40119"/>
        <dbReference type="ChEBI" id="CHEBI:15377"/>
        <dbReference type="ChEBI" id="CHEBI:15378"/>
        <dbReference type="ChEBI" id="CHEBI:30807"/>
        <dbReference type="ChEBI" id="CHEBI:57287"/>
        <dbReference type="ChEBI" id="CHEBI:57385"/>
    </reaction>
    <physiologicalReaction direction="left-to-right" evidence="23">
        <dbReference type="Rhea" id="RHEA:40120"/>
    </physiologicalReaction>
</comment>
<dbReference type="AlphaFoldDB" id="A0A1B7LC46"/>
<evidence type="ECO:0000256" key="5">
    <source>
        <dbReference type="ARBA" id="ARBA00022490"/>
    </source>
</evidence>
<comment type="subcellular location">
    <subcellularLocation>
        <location evidence="3">Cell projection</location>
        <location evidence="3">Ruffle membrane</location>
    </subcellularLocation>
    <subcellularLocation>
        <location evidence="2">Cytoplasm</location>
    </subcellularLocation>
    <subcellularLocation>
        <location evidence="1">Membrane</location>
        <topology evidence="1">Peripheral membrane protein</topology>
    </subcellularLocation>
</comment>
<comment type="caution">
    <text evidence="25">The sequence shown here is derived from an EMBL/GenBank/DDBJ whole genome shotgun (WGS) entry which is preliminary data.</text>
</comment>
<proteinExistence type="inferred from homology"/>
<comment type="catalytic activity">
    <reaction evidence="14">
        <text>(9Z)-octadecenoyl-CoA + H2O = (9Z)-octadecenoate + CoA + H(+)</text>
        <dbReference type="Rhea" id="RHEA:40139"/>
        <dbReference type="ChEBI" id="CHEBI:15377"/>
        <dbReference type="ChEBI" id="CHEBI:15378"/>
        <dbReference type="ChEBI" id="CHEBI:30823"/>
        <dbReference type="ChEBI" id="CHEBI:57287"/>
        <dbReference type="ChEBI" id="CHEBI:57387"/>
    </reaction>
    <physiologicalReaction direction="left-to-right" evidence="14">
        <dbReference type="Rhea" id="RHEA:40140"/>
    </physiologicalReaction>
</comment>
<keyword evidence="11" id="KW-0472">Membrane</keyword>
<comment type="catalytic activity">
    <reaction evidence="13">
        <text>(5Z,8Z,11Z,14Z)-eicosatetraenoyl-CoA + H2O = (5Z,8Z,11Z,14Z)-eicosatetraenoate + CoA + H(+)</text>
        <dbReference type="Rhea" id="RHEA:40151"/>
        <dbReference type="ChEBI" id="CHEBI:15377"/>
        <dbReference type="ChEBI" id="CHEBI:15378"/>
        <dbReference type="ChEBI" id="CHEBI:32395"/>
        <dbReference type="ChEBI" id="CHEBI:57287"/>
        <dbReference type="ChEBI" id="CHEBI:57368"/>
    </reaction>
    <physiologicalReaction direction="left-to-right" evidence="13">
        <dbReference type="Rhea" id="RHEA:40152"/>
    </physiologicalReaction>
</comment>
<evidence type="ECO:0000313" key="25">
    <source>
        <dbReference type="EMBL" id="OAT80255.1"/>
    </source>
</evidence>
<evidence type="ECO:0000256" key="20">
    <source>
        <dbReference type="ARBA" id="ARBA00047734"/>
    </source>
</evidence>
<comment type="catalytic activity">
    <reaction evidence="22">
        <text>dodecanoyl-CoA + H2O = dodecanoate + CoA + H(+)</text>
        <dbReference type="Rhea" id="RHEA:30135"/>
        <dbReference type="ChEBI" id="CHEBI:15377"/>
        <dbReference type="ChEBI" id="CHEBI:15378"/>
        <dbReference type="ChEBI" id="CHEBI:18262"/>
        <dbReference type="ChEBI" id="CHEBI:57287"/>
        <dbReference type="ChEBI" id="CHEBI:57375"/>
    </reaction>
    <physiologicalReaction direction="left-to-right" evidence="22">
        <dbReference type="Rhea" id="RHEA:30136"/>
    </physiologicalReaction>
</comment>
<name>A0A1B7LC46_9FIRM</name>
<dbReference type="InterPro" id="IPR052365">
    <property type="entry name" value="THEM4/THEM5_acyl-CoA_thioest"/>
</dbReference>
<evidence type="ECO:0000256" key="23">
    <source>
        <dbReference type="ARBA" id="ARBA00048180"/>
    </source>
</evidence>
<dbReference type="InterPro" id="IPR029069">
    <property type="entry name" value="HotDog_dom_sf"/>
</dbReference>
<gene>
    <name evidence="25" type="ORF">A6M21_01105</name>
</gene>
<keyword evidence="4" id="KW-1003">Cell membrane</keyword>
<evidence type="ECO:0000256" key="11">
    <source>
        <dbReference type="ARBA" id="ARBA00023136"/>
    </source>
</evidence>
<dbReference type="CDD" id="cd03443">
    <property type="entry name" value="PaaI_thioesterase"/>
    <property type="match status" value="1"/>
</dbReference>
<protein>
    <recommendedName>
        <fullName evidence="17">Acyl-coenzyme A thioesterase THEM4</fullName>
        <ecNumber evidence="16">3.1.2.2</ecNumber>
    </recommendedName>
    <alternativeName>
        <fullName evidence="18">Thioesterase superfamily member 4</fullName>
    </alternativeName>
</protein>
<keyword evidence="10" id="KW-0443">Lipid metabolism</keyword>
<keyword evidence="5" id="KW-0963">Cytoplasm</keyword>
<dbReference type="STRING" id="1838280.A6M21_01105"/>
<comment type="catalytic activity">
    <reaction evidence="21">
        <text>decanoyl-CoA + H2O = decanoate + CoA + H(+)</text>
        <dbReference type="Rhea" id="RHEA:40059"/>
        <dbReference type="ChEBI" id="CHEBI:15377"/>
        <dbReference type="ChEBI" id="CHEBI:15378"/>
        <dbReference type="ChEBI" id="CHEBI:27689"/>
        <dbReference type="ChEBI" id="CHEBI:57287"/>
        <dbReference type="ChEBI" id="CHEBI:61430"/>
    </reaction>
    <physiologicalReaction direction="left-to-right" evidence="21">
        <dbReference type="Rhea" id="RHEA:40060"/>
    </physiologicalReaction>
</comment>
<evidence type="ECO:0000256" key="16">
    <source>
        <dbReference type="ARBA" id="ARBA00038848"/>
    </source>
</evidence>
<dbReference type="PANTHER" id="PTHR12418">
    <property type="entry name" value="ACYL-COENZYME A THIOESTERASE THEM4"/>
    <property type="match status" value="1"/>
</dbReference>
<dbReference type="Proteomes" id="UP000078532">
    <property type="component" value="Unassembled WGS sequence"/>
</dbReference>
<dbReference type="SUPFAM" id="SSF54637">
    <property type="entry name" value="Thioesterase/thiol ester dehydrase-isomerase"/>
    <property type="match status" value="1"/>
</dbReference>
<evidence type="ECO:0000256" key="22">
    <source>
        <dbReference type="ARBA" id="ARBA00048074"/>
    </source>
</evidence>
<dbReference type="OrthoDB" id="9792301at2"/>
<organism evidence="25 26">
    <name type="scientific">Desulfotomaculum copahuensis</name>
    <dbReference type="NCBI Taxonomy" id="1838280"/>
    <lineage>
        <taxon>Bacteria</taxon>
        <taxon>Bacillati</taxon>
        <taxon>Bacillota</taxon>
        <taxon>Clostridia</taxon>
        <taxon>Eubacteriales</taxon>
        <taxon>Desulfotomaculaceae</taxon>
        <taxon>Desulfotomaculum</taxon>
    </lineage>
</organism>
<keyword evidence="6" id="KW-0053">Apoptosis</keyword>
<evidence type="ECO:0000256" key="8">
    <source>
        <dbReference type="ARBA" id="ARBA00022832"/>
    </source>
</evidence>
<evidence type="ECO:0000256" key="3">
    <source>
        <dbReference type="ARBA" id="ARBA00004632"/>
    </source>
</evidence>
<evidence type="ECO:0000256" key="13">
    <source>
        <dbReference type="ARBA" id="ARBA00035852"/>
    </source>
</evidence>
<evidence type="ECO:0000256" key="4">
    <source>
        <dbReference type="ARBA" id="ARBA00022475"/>
    </source>
</evidence>
<keyword evidence="7" id="KW-0378">Hydrolase</keyword>
<evidence type="ECO:0000256" key="21">
    <source>
        <dbReference type="ARBA" id="ARBA00047969"/>
    </source>
</evidence>
<feature type="domain" description="Thioesterase" evidence="24">
    <location>
        <begin position="38"/>
        <end position="111"/>
    </location>
</feature>
<comment type="similarity">
    <text evidence="15">Belongs to the THEM4/THEM5 thioesterase family.</text>
</comment>
<dbReference type="EMBL" id="LYVF01000184">
    <property type="protein sequence ID" value="OAT80255.1"/>
    <property type="molecule type" value="Genomic_DNA"/>
</dbReference>
<comment type="catalytic activity">
    <reaction evidence="20">
        <text>hexadecanoyl-CoA + H2O = hexadecanoate + CoA + H(+)</text>
        <dbReference type="Rhea" id="RHEA:16645"/>
        <dbReference type="ChEBI" id="CHEBI:7896"/>
        <dbReference type="ChEBI" id="CHEBI:15377"/>
        <dbReference type="ChEBI" id="CHEBI:15378"/>
        <dbReference type="ChEBI" id="CHEBI:57287"/>
        <dbReference type="ChEBI" id="CHEBI:57379"/>
        <dbReference type="EC" id="3.1.2.2"/>
    </reaction>
    <physiologicalReaction direction="left-to-right" evidence="20">
        <dbReference type="Rhea" id="RHEA:16646"/>
    </physiologicalReaction>
</comment>
<dbReference type="GO" id="GO:0016787">
    <property type="term" value="F:hydrolase activity"/>
    <property type="evidence" value="ECO:0007669"/>
    <property type="project" value="UniProtKB-KW"/>
</dbReference>
<dbReference type="Pfam" id="PF03061">
    <property type="entry name" value="4HBT"/>
    <property type="match status" value="1"/>
</dbReference>
<comment type="catalytic activity">
    <reaction evidence="19">
        <text>octanoyl-CoA + H2O = octanoate + CoA + H(+)</text>
        <dbReference type="Rhea" id="RHEA:30143"/>
        <dbReference type="ChEBI" id="CHEBI:15377"/>
        <dbReference type="ChEBI" id="CHEBI:15378"/>
        <dbReference type="ChEBI" id="CHEBI:25646"/>
        <dbReference type="ChEBI" id="CHEBI:57287"/>
        <dbReference type="ChEBI" id="CHEBI:57386"/>
    </reaction>
    <physiologicalReaction direction="left-to-right" evidence="19">
        <dbReference type="Rhea" id="RHEA:30144"/>
    </physiologicalReaction>
</comment>
<dbReference type="Gene3D" id="3.10.129.10">
    <property type="entry name" value="Hotdog Thioesterase"/>
    <property type="match status" value="1"/>
</dbReference>
<evidence type="ECO:0000256" key="1">
    <source>
        <dbReference type="ARBA" id="ARBA00004170"/>
    </source>
</evidence>
<evidence type="ECO:0000256" key="7">
    <source>
        <dbReference type="ARBA" id="ARBA00022801"/>
    </source>
</evidence>
<dbReference type="GO" id="GO:0016020">
    <property type="term" value="C:membrane"/>
    <property type="evidence" value="ECO:0007669"/>
    <property type="project" value="UniProtKB-SubCell"/>
</dbReference>
<dbReference type="PANTHER" id="PTHR12418:SF19">
    <property type="entry name" value="ACYL-COENZYME A THIOESTERASE THEM4"/>
    <property type="match status" value="1"/>
</dbReference>
<evidence type="ECO:0000259" key="24">
    <source>
        <dbReference type="Pfam" id="PF03061"/>
    </source>
</evidence>
<evidence type="ECO:0000256" key="17">
    <source>
        <dbReference type="ARBA" id="ARBA00040123"/>
    </source>
</evidence>
<reference evidence="25 26" key="1">
    <citation type="submission" date="2016-04" db="EMBL/GenBank/DDBJ databases">
        <authorList>
            <person name="Evans L.H."/>
            <person name="Alamgir A."/>
            <person name="Owens N."/>
            <person name="Weber N.D."/>
            <person name="Virtaneva K."/>
            <person name="Barbian K."/>
            <person name="Babar A."/>
            <person name="Rosenke K."/>
        </authorList>
    </citation>
    <scope>NUCLEOTIDE SEQUENCE [LARGE SCALE GENOMIC DNA]</scope>
    <source>
        <strain evidence="25 26">LMa1</strain>
    </source>
</reference>
<evidence type="ECO:0000256" key="18">
    <source>
        <dbReference type="ARBA" id="ARBA00043210"/>
    </source>
</evidence>
<keyword evidence="12" id="KW-0966">Cell projection</keyword>
<dbReference type="GO" id="GO:0006631">
    <property type="term" value="P:fatty acid metabolic process"/>
    <property type="evidence" value="ECO:0007669"/>
    <property type="project" value="UniProtKB-KW"/>
</dbReference>
<keyword evidence="8" id="KW-0276">Fatty acid metabolism</keyword>
<dbReference type="EC" id="3.1.2.2" evidence="16"/>
<evidence type="ECO:0000256" key="14">
    <source>
        <dbReference type="ARBA" id="ARBA00037002"/>
    </source>
</evidence>
<evidence type="ECO:0000256" key="9">
    <source>
        <dbReference type="ARBA" id="ARBA00022946"/>
    </source>
</evidence>
<evidence type="ECO:0000256" key="19">
    <source>
        <dbReference type="ARBA" id="ARBA00047588"/>
    </source>
</evidence>
<evidence type="ECO:0000256" key="6">
    <source>
        <dbReference type="ARBA" id="ARBA00022703"/>
    </source>
</evidence>
<evidence type="ECO:0000256" key="10">
    <source>
        <dbReference type="ARBA" id="ARBA00023098"/>
    </source>
</evidence>
<evidence type="ECO:0000256" key="15">
    <source>
        <dbReference type="ARBA" id="ARBA00038456"/>
    </source>
</evidence>
<keyword evidence="9" id="KW-0809">Transit peptide</keyword>
<accession>A0A1B7LC46</accession>
<evidence type="ECO:0000313" key="26">
    <source>
        <dbReference type="Proteomes" id="UP000078532"/>
    </source>
</evidence>
<evidence type="ECO:0000256" key="12">
    <source>
        <dbReference type="ARBA" id="ARBA00023273"/>
    </source>
</evidence>
<dbReference type="InterPro" id="IPR006683">
    <property type="entry name" value="Thioestr_dom"/>
</dbReference>